<keyword evidence="2" id="KW-0812">Transmembrane</keyword>
<proteinExistence type="predicted"/>
<dbReference type="AlphaFoldDB" id="A0A1Q3EAN0"/>
<name>A0A1Q3EAN0_LENED</name>
<evidence type="ECO:0000256" key="1">
    <source>
        <dbReference type="SAM" id="MobiDB-lite"/>
    </source>
</evidence>
<reference evidence="3 4" key="2">
    <citation type="submission" date="2017-02" db="EMBL/GenBank/DDBJ databases">
        <title>A genome survey and senescence transcriptome analysis in Lentinula edodes.</title>
        <authorList>
            <person name="Sakamoto Y."/>
            <person name="Nakade K."/>
            <person name="Sato S."/>
            <person name="Yoshida Y."/>
            <person name="Miyazaki K."/>
            <person name="Natsume S."/>
            <person name="Konno N."/>
        </authorList>
    </citation>
    <scope>NUCLEOTIDE SEQUENCE [LARGE SCALE GENOMIC DNA]</scope>
    <source>
        <strain evidence="3 4">NBRC 111202</strain>
    </source>
</reference>
<gene>
    <name evidence="3" type="ORF">LENED_005988</name>
</gene>
<evidence type="ECO:0000313" key="3">
    <source>
        <dbReference type="EMBL" id="GAW04211.1"/>
    </source>
</evidence>
<sequence length="297" mass="30194">MASGLRSQRSGLHQFIHYSLRVLGFKLSSRITAHKSDSSHDVVLILPVSAQSTTTGLSSECTSALAQIALNSSSACLSPSSLIPILTSSSNTSIVDSVDSWLTNVCGVAPCTNDTLSAIVTNVTAGCGTELSALGFSSTDTATLISTVQEFYPTVRQVVCLKDGNTNCVTETLTNLQDAVGSNLTLTNIAGLVASGNDTSIPSNVTCSNCTKAAYNTVNTAFPGLLDSENSTLQDQCGTSFTDGSTPSGIVESASDSSTSSGSNSALSAISLISGNTFLGVGVSIVLILGSALAVVL</sequence>
<dbReference type="STRING" id="5353.A0A1Q3EAN0"/>
<accession>A0A1Q3EAN0</accession>
<reference evidence="3 4" key="1">
    <citation type="submission" date="2016-08" db="EMBL/GenBank/DDBJ databases">
        <authorList>
            <consortium name="Lentinula edodes genome sequencing consortium"/>
            <person name="Sakamoto Y."/>
            <person name="Nakade K."/>
            <person name="Sato S."/>
            <person name="Yoshida Y."/>
            <person name="Miyazaki K."/>
            <person name="Natsume S."/>
            <person name="Konno N."/>
        </authorList>
    </citation>
    <scope>NUCLEOTIDE SEQUENCE [LARGE SCALE GENOMIC DNA]</scope>
    <source>
        <strain evidence="3 4">NBRC 111202</strain>
    </source>
</reference>
<comment type="caution">
    <text evidence="3">The sequence shown here is derived from an EMBL/GenBank/DDBJ whole genome shotgun (WGS) entry which is preliminary data.</text>
</comment>
<evidence type="ECO:0000313" key="4">
    <source>
        <dbReference type="Proteomes" id="UP000188533"/>
    </source>
</evidence>
<dbReference type="EMBL" id="BDGU01000184">
    <property type="protein sequence ID" value="GAW04211.1"/>
    <property type="molecule type" value="Genomic_DNA"/>
</dbReference>
<organism evidence="3 4">
    <name type="scientific">Lentinula edodes</name>
    <name type="common">Shiitake mushroom</name>
    <name type="synonym">Lentinus edodes</name>
    <dbReference type="NCBI Taxonomy" id="5353"/>
    <lineage>
        <taxon>Eukaryota</taxon>
        <taxon>Fungi</taxon>
        <taxon>Dikarya</taxon>
        <taxon>Basidiomycota</taxon>
        <taxon>Agaricomycotina</taxon>
        <taxon>Agaricomycetes</taxon>
        <taxon>Agaricomycetidae</taxon>
        <taxon>Agaricales</taxon>
        <taxon>Marasmiineae</taxon>
        <taxon>Omphalotaceae</taxon>
        <taxon>Lentinula</taxon>
    </lineage>
</organism>
<keyword evidence="2" id="KW-1133">Transmembrane helix</keyword>
<protein>
    <submittedName>
        <fullName evidence="3">Uncharacterized protein</fullName>
    </submittedName>
</protein>
<keyword evidence="2" id="KW-0472">Membrane</keyword>
<feature type="region of interest" description="Disordered" evidence="1">
    <location>
        <begin position="241"/>
        <end position="261"/>
    </location>
</feature>
<dbReference type="Proteomes" id="UP000188533">
    <property type="component" value="Unassembled WGS sequence"/>
</dbReference>
<evidence type="ECO:0000256" key="2">
    <source>
        <dbReference type="SAM" id="Phobius"/>
    </source>
</evidence>
<dbReference type="PANTHER" id="PTHR34862">
    <property type="entry name" value="SPARK DOMAIN-CONTAINING PROTEIN"/>
    <property type="match status" value="1"/>
</dbReference>
<dbReference type="PANTHER" id="PTHR34862:SF1">
    <property type="entry name" value="SPARK DOMAIN-CONTAINING PROTEIN"/>
    <property type="match status" value="1"/>
</dbReference>
<keyword evidence="4" id="KW-1185">Reference proteome</keyword>
<feature type="transmembrane region" description="Helical" evidence="2">
    <location>
        <begin position="277"/>
        <end position="296"/>
    </location>
</feature>